<dbReference type="PANTHER" id="PTHR42663:SF6">
    <property type="entry name" value="HYDROLASE C777.06C-RELATED"/>
    <property type="match status" value="1"/>
</dbReference>
<dbReference type="InterPro" id="IPR001279">
    <property type="entry name" value="Metallo-B-lactamas"/>
</dbReference>
<proteinExistence type="predicted"/>
<dbReference type="Proteomes" id="UP000663699">
    <property type="component" value="Chromosome 9"/>
</dbReference>
<sequence length="572" mass="64953">MDQAKPIELIFLGTGTSSSVPSIHCLTKKPPTCSVCIDATYINSKNRRRNTSAVILIKDCSNDNLKTLVIDCGKTFYDAALEYFPRYSLRKIDALLITHAHADAINGLDDLRGWTLKGLIQDYIDIYLTSETMDAISTAFPYCVYPERATGGGDVPSFRFHIIDFIHPFIVESCGYITIYPLKVQHGVFQNEQGNKLPFYILGYHETADIIKGCEFLVLDALKEQPHLSHFSIAQALDFVTYLSPNLPKKIFFVGFDHSIAHDDLEKWLNKEVQHGVLKNTCILPAYDDLKVFRKIKNIMNFPIKFLFPTVNESYFSQNDINFSSPLYIRAPYVSVLISIVLGRERLRWTSERLNLNKKKEKSVLILCGYTKETFLKEILHVQDIQHFSTSNSETSMWSGDFFWTMDATGAWISASEYIDLIYVPSLRGLRAILSLYHYSSSLNGLAIWSFLKIHEASGEFSAQGLSRTIALAIEACRNENIIFCDSISIKSLIQLLNSSTKVSGISVCSAIKQITIETVMERWISAFWEIVNLNEQGIGYGIWKYRGEHWKVCWKDSGNGKISDIECTRLD</sequence>
<protein>
    <recommendedName>
        <fullName evidence="1">Metallo-beta-lactamase domain-containing protein</fullName>
    </recommendedName>
</protein>
<dbReference type="AlphaFoldDB" id="A0A899G028"/>
<dbReference type="SUPFAM" id="SSF56281">
    <property type="entry name" value="Metallo-hydrolase/oxidoreductase"/>
    <property type="match status" value="1"/>
</dbReference>
<organism evidence="2 3">
    <name type="scientific">Pneumocystis wakefieldiae</name>
    <dbReference type="NCBI Taxonomy" id="38082"/>
    <lineage>
        <taxon>Eukaryota</taxon>
        <taxon>Fungi</taxon>
        <taxon>Dikarya</taxon>
        <taxon>Ascomycota</taxon>
        <taxon>Taphrinomycotina</taxon>
        <taxon>Pneumocystomycetes</taxon>
        <taxon>Pneumocystaceae</taxon>
        <taxon>Pneumocystis</taxon>
    </lineage>
</organism>
<dbReference type="PANTHER" id="PTHR42663">
    <property type="entry name" value="HYDROLASE C777.06C-RELATED-RELATED"/>
    <property type="match status" value="1"/>
</dbReference>
<dbReference type="CDD" id="cd16279">
    <property type="entry name" value="metallo-hydrolase-like_MBL-fold"/>
    <property type="match status" value="1"/>
</dbReference>
<evidence type="ECO:0000259" key="1">
    <source>
        <dbReference type="Pfam" id="PF12706"/>
    </source>
</evidence>
<keyword evidence="3" id="KW-1185">Reference proteome</keyword>
<dbReference type="Gene3D" id="3.60.15.10">
    <property type="entry name" value="Ribonuclease Z/Hydroxyacylglutathione hydrolase-like"/>
    <property type="match status" value="1"/>
</dbReference>
<evidence type="ECO:0000313" key="2">
    <source>
        <dbReference type="EMBL" id="QSL65945.1"/>
    </source>
</evidence>
<gene>
    <name evidence="2" type="ORF">MERGE_003082</name>
</gene>
<dbReference type="InterPro" id="IPR036866">
    <property type="entry name" value="RibonucZ/Hydroxyglut_hydro"/>
</dbReference>
<accession>A0A899G028</accession>
<evidence type="ECO:0000313" key="3">
    <source>
        <dbReference type="Proteomes" id="UP000663699"/>
    </source>
</evidence>
<feature type="domain" description="Metallo-beta-lactamase" evidence="1">
    <location>
        <begin position="68"/>
        <end position="244"/>
    </location>
</feature>
<dbReference type="OrthoDB" id="341300at2759"/>
<dbReference type="Pfam" id="PF12706">
    <property type="entry name" value="Lactamase_B_2"/>
    <property type="match status" value="1"/>
</dbReference>
<name>A0A899G028_9ASCO</name>
<reference evidence="2" key="1">
    <citation type="submission" date="2020-06" db="EMBL/GenBank/DDBJ databases">
        <title>Genomes of multiple members of Pneumocystis genus reveal paths to human pathogen Pneumocystis jirovecii.</title>
        <authorList>
            <person name="Cisse O.H."/>
            <person name="Ma L."/>
            <person name="Dekker J."/>
            <person name="Khil P."/>
            <person name="Jo J."/>
            <person name="Brenchley J."/>
            <person name="Blair R."/>
            <person name="Pahar B."/>
            <person name="Chabe M."/>
            <person name="Van Rompay K.A."/>
            <person name="Keesler R."/>
            <person name="Sukura A."/>
            <person name="Hirsch V."/>
            <person name="Kutty G."/>
            <person name="Liu Y."/>
            <person name="Peng L."/>
            <person name="Chen J."/>
            <person name="Song J."/>
            <person name="Weissenbacher-Lang C."/>
            <person name="Xu J."/>
            <person name="Upham N.S."/>
            <person name="Stajich J.E."/>
            <person name="Cuomo C.A."/>
            <person name="Cushion M.T."/>
            <person name="Kovacs J.A."/>
        </authorList>
    </citation>
    <scope>NUCLEOTIDE SEQUENCE</scope>
    <source>
        <strain evidence="2">2A</strain>
    </source>
</reference>
<dbReference type="EMBL" id="CP054540">
    <property type="protein sequence ID" value="QSL65945.1"/>
    <property type="molecule type" value="Genomic_DNA"/>
</dbReference>